<sequence>MYEGNKKAHWDDVYSNKTSDQVSWTQAVPQTSLDFIYGFLFSKSSSIIDIGDGDSNLVDFLIQ</sequence>
<dbReference type="RefSeq" id="WP_229704638.1">
    <property type="nucleotide sequence ID" value="NZ_BMCZ01000003.1"/>
</dbReference>
<evidence type="ECO:0000313" key="1">
    <source>
        <dbReference type="EMBL" id="MBB3971202.1"/>
    </source>
</evidence>
<accession>A0ABR6IDZ3</accession>
<dbReference type="Proteomes" id="UP000583101">
    <property type="component" value="Unassembled WGS sequence"/>
</dbReference>
<organism evidence="1 2">
    <name type="scientific">Mucilaginibacter phyllosphaerae</name>
    <dbReference type="NCBI Taxonomy" id="1812349"/>
    <lineage>
        <taxon>Bacteria</taxon>
        <taxon>Pseudomonadati</taxon>
        <taxon>Bacteroidota</taxon>
        <taxon>Sphingobacteriia</taxon>
        <taxon>Sphingobacteriales</taxon>
        <taxon>Sphingobacteriaceae</taxon>
        <taxon>Mucilaginibacter</taxon>
    </lineage>
</organism>
<proteinExistence type="predicted"/>
<evidence type="ECO:0008006" key="3">
    <source>
        <dbReference type="Google" id="ProtNLM"/>
    </source>
</evidence>
<name>A0ABR6IDZ3_9SPHI</name>
<dbReference type="EMBL" id="JACIEG010000009">
    <property type="protein sequence ID" value="MBB3971202.1"/>
    <property type="molecule type" value="Genomic_DNA"/>
</dbReference>
<evidence type="ECO:0000313" key="2">
    <source>
        <dbReference type="Proteomes" id="UP000583101"/>
    </source>
</evidence>
<protein>
    <recommendedName>
        <fullName evidence="3">Class I SAM-dependent methyltransferase</fullName>
    </recommendedName>
</protein>
<comment type="caution">
    <text evidence="1">The sequence shown here is derived from an EMBL/GenBank/DDBJ whole genome shotgun (WGS) entry which is preliminary data.</text>
</comment>
<keyword evidence="2" id="KW-1185">Reference proteome</keyword>
<reference evidence="1 2" key="1">
    <citation type="submission" date="2020-08" db="EMBL/GenBank/DDBJ databases">
        <title>Genomic Encyclopedia of Type Strains, Phase IV (KMG-IV): sequencing the most valuable type-strain genomes for metagenomic binning, comparative biology and taxonomic classification.</title>
        <authorList>
            <person name="Goeker M."/>
        </authorList>
    </citation>
    <scope>NUCLEOTIDE SEQUENCE [LARGE SCALE GENOMIC DNA]</scope>
    <source>
        <strain evidence="1 2">DSM 100995</strain>
    </source>
</reference>
<gene>
    <name evidence="1" type="ORF">GGR35_003830</name>
</gene>